<gene>
    <name evidence="1" type="ORF">AVEN_152997_1</name>
</gene>
<name>A0A4Y2AEQ6_ARAVE</name>
<organism evidence="1 2">
    <name type="scientific">Araneus ventricosus</name>
    <name type="common">Orbweaver spider</name>
    <name type="synonym">Epeira ventricosa</name>
    <dbReference type="NCBI Taxonomy" id="182803"/>
    <lineage>
        <taxon>Eukaryota</taxon>
        <taxon>Metazoa</taxon>
        <taxon>Ecdysozoa</taxon>
        <taxon>Arthropoda</taxon>
        <taxon>Chelicerata</taxon>
        <taxon>Arachnida</taxon>
        <taxon>Araneae</taxon>
        <taxon>Araneomorphae</taxon>
        <taxon>Entelegynae</taxon>
        <taxon>Araneoidea</taxon>
        <taxon>Araneidae</taxon>
        <taxon>Araneus</taxon>
    </lineage>
</organism>
<dbReference type="EMBL" id="BGPR01000013">
    <property type="protein sequence ID" value="GBL77799.1"/>
    <property type="molecule type" value="Genomic_DNA"/>
</dbReference>
<dbReference type="PANTHER" id="PTHR46060">
    <property type="entry name" value="MARINER MOS1 TRANSPOSASE-LIKE PROTEIN"/>
    <property type="match status" value="1"/>
</dbReference>
<evidence type="ECO:0000313" key="1">
    <source>
        <dbReference type="EMBL" id="GBL77799.1"/>
    </source>
</evidence>
<evidence type="ECO:0008006" key="3">
    <source>
        <dbReference type="Google" id="ProtNLM"/>
    </source>
</evidence>
<reference evidence="1 2" key="1">
    <citation type="journal article" date="2019" name="Sci. Rep.">
        <title>Orb-weaving spider Araneus ventricosus genome elucidates the spidroin gene catalogue.</title>
        <authorList>
            <person name="Kono N."/>
            <person name="Nakamura H."/>
            <person name="Ohtoshi R."/>
            <person name="Moran D.A.P."/>
            <person name="Shinohara A."/>
            <person name="Yoshida Y."/>
            <person name="Fujiwara M."/>
            <person name="Mori M."/>
            <person name="Tomita M."/>
            <person name="Arakawa K."/>
        </authorList>
    </citation>
    <scope>NUCLEOTIDE SEQUENCE [LARGE SCALE GENOMIC DNA]</scope>
</reference>
<dbReference type="AlphaFoldDB" id="A0A4Y2AEQ6"/>
<comment type="caution">
    <text evidence="1">The sequence shown here is derived from an EMBL/GenBank/DDBJ whole genome shotgun (WGS) entry which is preliminary data.</text>
</comment>
<evidence type="ECO:0000313" key="2">
    <source>
        <dbReference type="Proteomes" id="UP000499080"/>
    </source>
</evidence>
<accession>A0A4Y2AEQ6</accession>
<dbReference type="PANTHER" id="PTHR46060:SF1">
    <property type="entry name" value="MARINER MOS1 TRANSPOSASE-LIKE PROTEIN"/>
    <property type="match status" value="1"/>
</dbReference>
<dbReference type="InterPro" id="IPR052709">
    <property type="entry name" value="Transposase-MT_Hybrid"/>
</dbReference>
<keyword evidence="2" id="KW-1185">Reference proteome</keyword>
<protein>
    <recommendedName>
        <fullName evidence="3">Mos1 transposase HTH domain-containing protein</fullName>
    </recommendedName>
</protein>
<dbReference type="OrthoDB" id="6466112at2759"/>
<proteinExistence type="predicted"/>
<dbReference type="Proteomes" id="UP000499080">
    <property type="component" value="Unassembled WGS sequence"/>
</dbReference>
<dbReference type="Gene3D" id="3.30.420.10">
    <property type="entry name" value="Ribonuclease H-like superfamily/Ribonuclease H"/>
    <property type="match status" value="1"/>
</dbReference>
<sequence length="144" mass="16860">MMKQVYGDDTVSLKTLCTWFKKFIDGRESVEDKYRSGRPTKGDHALRYNTRLVKRFLPQHGVTELSPPPPPSQYSLDLSLPDFFLFPKLKVALKGRRFTDIMHIEAAVTRQLKAVSVEEYSRTFDDLYTRCQKCKVYDGDYFDY</sequence>
<dbReference type="GO" id="GO:0003676">
    <property type="term" value="F:nucleic acid binding"/>
    <property type="evidence" value="ECO:0007669"/>
    <property type="project" value="InterPro"/>
</dbReference>
<dbReference type="InterPro" id="IPR036397">
    <property type="entry name" value="RNaseH_sf"/>
</dbReference>